<dbReference type="Pfam" id="PF09402">
    <property type="entry name" value="MSC"/>
    <property type="match status" value="1"/>
</dbReference>
<evidence type="ECO:0008006" key="14">
    <source>
        <dbReference type="Google" id="ProtNLM"/>
    </source>
</evidence>
<dbReference type="Proteomes" id="UP000800235">
    <property type="component" value="Unassembled WGS sequence"/>
</dbReference>
<reference evidence="12" key="1">
    <citation type="journal article" date="2020" name="Stud. Mycol.">
        <title>101 Dothideomycetes genomes: a test case for predicting lifestyles and emergence of pathogens.</title>
        <authorList>
            <person name="Haridas S."/>
            <person name="Albert R."/>
            <person name="Binder M."/>
            <person name="Bloem J."/>
            <person name="Labutti K."/>
            <person name="Salamov A."/>
            <person name="Andreopoulos B."/>
            <person name="Baker S."/>
            <person name="Barry K."/>
            <person name="Bills G."/>
            <person name="Bluhm B."/>
            <person name="Cannon C."/>
            <person name="Castanera R."/>
            <person name="Culley D."/>
            <person name="Daum C."/>
            <person name="Ezra D."/>
            <person name="Gonzalez J."/>
            <person name="Henrissat B."/>
            <person name="Kuo A."/>
            <person name="Liang C."/>
            <person name="Lipzen A."/>
            <person name="Lutzoni F."/>
            <person name="Magnuson J."/>
            <person name="Mondo S."/>
            <person name="Nolan M."/>
            <person name="Ohm R."/>
            <person name="Pangilinan J."/>
            <person name="Park H.-J."/>
            <person name="Ramirez L."/>
            <person name="Alfaro M."/>
            <person name="Sun H."/>
            <person name="Tritt A."/>
            <person name="Yoshinaga Y."/>
            <person name="Zwiers L.-H."/>
            <person name="Turgeon B."/>
            <person name="Goodwin S."/>
            <person name="Spatafora J."/>
            <person name="Crous P."/>
            <person name="Grigoriev I."/>
        </authorList>
    </citation>
    <scope>NUCLEOTIDE SEQUENCE</scope>
    <source>
        <strain evidence="12">CBS 130266</strain>
    </source>
</reference>
<dbReference type="InterPro" id="IPR041885">
    <property type="entry name" value="MAN1_winged_helix_dom"/>
</dbReference>
<accession>A0A9P4NGQ4</accession>
<dbReference type="GO" id="GO:0005637">
    <property type="term" value="C:nuclear inner membrane"/>
    <property type="evidence" value="ECO:0007669"/>
    <property type="project" value="UniProtKB-SubCell"/>
</dbReference>
<keyword evidence="6" id="KW-0539">Nucleus</keyword>
<feature type="region of interest" description="Disordered" evidence="8">
    <location>
        <begin position="66"/>
        <end position="246"/>
    </location>
</feature>
<dbReference type="CDD" id="cd12935">
    <property type="entry name" value="LEM_like"/>
    <property type="match status" value="1"/>
</dbReference>
<dbReference type="GO" id="GO:0005783">
    <property type="term" value="C:endoplasmic reticulum"/>
    <property type="evidence" value="ECO:0007669"/>
    <property type="project" value="TreeGrafter"/>
</dbReference>
<keyword evidence="2" id="KW-0597">Phosphoprotein</keyword>
<dbReference type="AlphaFoldDB" id="A0A9P4NGQ4"/>
<evidence type="ECO:0000256" key="2">
    <source>
        <dbReference type="ARBA" id="ARBA00022553"/>
    </source>
</evidence>
<keyword evidence="13" id="KW-1185">Reference proteome</keyword>
<evidence type="ECO:0000259" key="11">
    <source>
        <dbReference type="Pfam" id="PF12949"/>
    </source>
</evidence>
<dbReference type="InterPro" id="IPR025856">
    <property type="entry name" value="HeH/LEM_domain"/>
</dbReference>
<dbReference type="InterPro" id="IPR044780">
    <property type="entry name" value="Heh2/Src1"/>
</dbReference>
<dbReference type="OrthoDB" id="2503928at2759"/>
<evidence type="ECO:0000259" key="10">
    <source>
        <dbReference type="Pfam" id="PF09402"/>
    </source>
</evidence>
<dbReference type="GO" id="GO:0034399">
    <property type="term" value="C:nuclear periphery"/>
    <property type="evidence" value="ECO:0007669"/>
    <property type="project" value="TreeGrafter"/>
</dbReference>
<evidence type="ECO:0000256" key="9">
    <source>
        <dbReference type="SAM" id="Phobius"/>
    </source>
</evidence>
<evidence type="ECO:0000256" key="3">
    <source>
        <dbReference type="ARBA" id="ARBA00022692"/>
    </source>
</evidence>
<dbReference type="PANTHER" id="PTHR47808:SF2">
    <property type="entry name" value="LEM DOMAIN-CONTAINING PROTEIN 2"/>
    <property type="match status" value="1"/>
</dbReference>
<evidence type="ECO:0000256" key="1">
    <source>
        <dbReference type="ARBA" id="ARBA00004540"/>
    </source>
</evidence>
<keyword evidence="4 9" id="KW-1133">Transmembrane helix</keyword>
<comment type="subcellular location">
    <subcellularLocation>
        <location evidence="1">Nucleus inner membrane</location>
    </subcellularLocation>
</comment>
<keyword evidence="7" id="KW-0175">Coiled coil</keyword>
<feature type="compositionally biased region" description="Basic and acidic residues" evidence="8">
    <location>
        <begin position="697"/>
        <end position="711"/>
    </location>
</feature>
<feature type="compositionally biased region" description="Basic and acidic residues" evidence="8">
    <location>
        <begin position="226"/>
        <end position="238"/>
    </location>
</feature>
<feature type="domain" description="HeH/LEM" evidence="11">
    <location>
        <begin position="17"/>
        <end position="51"/>
    </location>
</feature>
<dbReference type="PANTHER" id="PTHR47808">
    <property type="entry name" value="INNER NUCLEAR MEMBRANE PROTEIN HEH2-RELATED"/>
    <property type="match status" value="1"/>
</dbReference>
<evidence type="ECO:0000313" key="12">
    <source>
        <dbReference type="EMBL" id="KAF2420981.1"/>
    </source>
</evidence>
<dbReference type="GO" id="GO:0071763">
    <property type="term" value="P:nuclear membrane organization"/>
    <property type="evidence" value="ECO:0007669"/>
    <property type="project" value="TreeGrafter"/>
</dbReference>
<dbReference type="EMBL" id="MU007105">
    <property type="protein sequence ID" value="KAF2420981.1"/>
    <property type="molecule type" value="Genomic_DNA"/>
</dbReference>
<gene>
    <name evidence="12" type="ORF">EJ08DRAFT_738467</name>
</gene>
<feature type="coiled-coil region" evidence="7">
    <location>
        <begin position="405"/>
        <end position="432"/>
    </location>
</feature>
<comment type="caution">
    <text evidence="12">The sequence shown here is derived from an EMBL/GenBank/DDBJ whole genome shotgun (WGS) entry which is preliminary data.</text>
</comment>
<feature type="compositionally biased region" description="Polar residues" evidence="8">
    <location>
        <begin position="184"/>
        <end position="194"/>
    </location>
</feature>
<keyword evidence="5 9" id="KW-0472">Membrane</keyword>
<evidence type="ECO:0000256" key="4">
    <source>
        <dbReference type="ARBA" id="ARBA00022989"/>
    </source>
</evidence>
<protein>
    <recommendedName>
        <fullName evidence="14">LEM-like domain-containing protein</fullName>
    </recommendedName>
</protein>
<evidence type="ECO:0000256" key="7">
    <source>
        <dbReference type="SAM" id="Coils"/>
    </source>
</evidence>
<evidence type="ECO:0000256" key="5">
    <source>
        <dbReference type="ARBA" id="ARBA00023136"/>
    </source>
</evidence>
<feature type="domain" description="Man1/Src1-like C-terminal" evidence="10">
    <location>
        <begin position="316"/>
        <end position="642"/>
    </location>
</feature>
<dbReference type="InterPro" id="IPR011015">
    <property type="entry name" value="LEM/LEM-like_dom_sf"/>
</dbReference>
<dbReference type="InterPro" id="IPR018996">
    <property type="entry name" value="Man1/Src1-like_C"/>
</dbReference>
<evidence type="ECO:0000313" key="13">
    <source>
        <dbReference type="Proteomes" id="UP000800235"/>
    </source>
</evidence>
<feature type="region of interest" description="Disordered" evidence="8">
    <location>
        <begin position="685"/>
        <end position="711"/>
    </location>
</feature>
<evidence type="ECO:0000256" key="6">
    <source>
        <dbReference type="ARBA" id="ARBA00023242"/>
    </source>
</evidence>
<dbReference type="Gene3D" id="1.10.10.1180">
    <property type="entry name" value="MAN1, winged-helix domain"/>
    <property type="match status" value="1"/>
</dbReference>
<dbReference type="Pfam" id="PF12949">
    <property type="entry name" value="HeH"/>
    <property type="match status" value="1"/>
</dbReference>
<keyword evidence="3 9" id="KW-0812">Transmembrane</keyword>
<dbReference type="GO" id="GO:0003682">
    <property type="term" value="F:chromatin binding"/>
    <property type="evidence" value="ECO:0007669"/>
    <property type="project" value="InterPro"/>
</dbReference>
<sequence length="711" mass="79264">MSHEPDELEYLAPDFEPSTLTVPRLRNILLAHSINYPSSAKKPQLIQLFNEHVAAQAKKILTARAKTKRSTRGIVDVPSSQASTVDDEEEEARPQPPPTTSRTRSSRRVNRHEEEDADATLLAPTPARARRTTSKDARSSEPEPEERPAARKSRKSRTPVAVKAEEEQVSEPWRSLKAQDVDSPFTTDNPFQSGSSPPAEARSNSRRRRSSIGPVKDKRKSASTRRKTDGPKAVKQEDDFQPPSRSTFEMPVARVRRNKKEEQYEDEVPAGEEFTPEETLDFATTDQHENAVVRHRRKHNPISPLIKIAPLSMIGVMLAGCSYLWRQEKLDVGFCGIGKAASGELGGVVIPDWAEVVRPQCEPCPPHAYCHQNLGASCDTDFILKPHPLSLGGLVPLPPTCEPDSEKAQRVVAVANRAIDELRDRNAKFECSEPLEEDGKPPASPAIPEEELKETMSAMRRKKMSQEAFDQLWEGAIGEILQREEIESNIDGANSHRRTLRSTSLAKTSLTCAIRQSIRHALVRYIWPIITLLLLTLTGIYTRYTITYNRITEEKAKKLASFALDRLHTQAALHAADSGAYPEGFLSMGHLRDDVLRDEFSAKRRNKIWERVKGKVEGNMNVRPAVREGRFGDVSRVWEWTGAVAPVGEDIVFGSADRRVSGGGGRYSMGAAGNNSPLTEYSTVPEVKRKGGGGGKEMVETRKWEESRPIY</sequence>
<organism evidence="12 13">
    <name type="scientific">Tothia fuscella</name>
    <dbReference type="NCBI Taxonomy" id="1048955"/>
    <lineage>
        <taxon>Eukaryota</taxon>
        <taxon>Fungi</taxon>
        <taxon>Dikarya</taxon>
        <taxon>Ascomycota</taxon>
        <taxon>Pezizomycotina</taxon>
        <taxon>Dothideomycetes</taxon>
        <taxon>Pleosporomycetidae</taxon>
        <taxon>Venturiales</taxon>
        <taxon>Cylindrosympodiaceae</taxon>
        <taxon>Tothia</taxon>
    </lineage>
</organism>
<feature type="transmembrane region" description="Helical" evidence="9">
    <location>
        <begin position="525"/>
        <end position="546"/>
    </location>
</feature>
<dbReference type="Gene3D" id="1.10.720.40">
    <property type="match status" value="1"/>
</dbReference>
<name>A0A9P4NGQ4_9PEZI</name>
<feature type="compositionally biased region" description="Basic and acidic residues" evidence="8">
    <location>
        <begin position="133"/>
        <end position="149"/>
    </location>
</feature>
<proteinExistence type="predicted"/>
<evidence type="ECO:0000256" key="8">
    <source>
        <dbReference type="SAM" id="MobiDB-lite"/>
    </source>
</evidence>